<dbReference type="AlphaFoldDB" id="A0A0B0NLY9"/>
<keyword evidence="2" id="KW-1185">Reference proteome</keyword>
<dbReference type="Proteomes" id="UP000032142">
    <property type="component" value="Unassembled WGS sequence"/>
</dbReference>
<reference evidence="2" key="1">
    <citation type="submission" date="2014-09" db="EMBL/GenBank/DDBJ databases">
        <authorList>
            <person name="Mudge J."/>
            <person name="Ramaraj T."/>
            <person name="Lindquist I.E."/>
            <person name="Bharti A.K."/>
            <person name="Sundararajan A."/>
            <person name="Cameron C.T."/>
            <person name="Woodward J.E."/>
            <person name="May G.D."/>
            <person name="Brubaker C."/>
            <person name="Broadhvest J."/>
            <person name="Wilkins T.A."/>
        </authorList>
    </citation>
    <scope>NUCLEOTIDE SEQUENCE</scope>
    <source>
        <strain evidence="2">cv. AKA8401</strain>
    </source>
</reference>
<protein>
    <submittedName>
        <fullName evidence="1">Asparagine--tRNA ligase</fullName>
    </submittedName>
</protein>
<evidence type="ECO:0000313" key="2">
    <source>
        <dbReference type="Proteomes" id="UP000032142"/>
    </source>
</evidence>
<dbReference type="EMBL" id="KN400064">
    <property type="protein sequence ID" value="KHG13682.1"/>
    <property type="molecule type" value="Genomic_DNA"/>
</dbReference>
<accession>A0A0B0NLY9</accession>
<dbReference type="GO" id="GO:0016874">
    <property type="term" value="F:ligase activity"/>
    <property type="evidence" value="ECO:0007669"/>
    <property type="project" value="UniProtKB-KW"/>
</dbReference>
<keyword evidence="1" id="KW-0436">Ligase</keyword>
<gene>
    <name evidence="1" type="ORF">F383_00797</name>
</gene>
<evidence type="ECO:0000313" key="1">
    <source>
        <dbReference type="EMBL" id="KHG13682.1"/>
    </source>
</evidence>
<name>A0A0B0NLY9_GOSAR</name>
<sequence length="35" mass="4159">MDIALNFFYHHRGVAFYFHRPETHLLSEFDCLGAC</sequence>
<organism evidence="1 2">
    <name type="scientific">Gossypium arboreum</name>
    <name type="common">Tree cotton</name>
    <name type="synonym">Gossypium nanking</name>
    <dbReference type="NCBI Taxonomy" id="29729"/>
    <lineage>
        <taxon>Eukaryota</taxon>
        <taxon>Viridiplantae</taxon>
        <taxon>Streptophyta</taxon>
        <taxon>Embryophyta</taxon>
        <taxon>Tracheophyta</taxon>
        <taxon>Spermatophyta</taxon>
        <taxon>Magnoliopsida</taxon>
        <taxon>eudicotyledons</taxon>
        <taxon>Gunneridae</taxon>
        <taxon>Pentapetalae</taxon>
        <taxon>rosids</taxon>
        <taxon>malvids</taxon>
        <taxon>Malvales</taxon>
        <taxon>Malvaceae</taxon>
        <taxon>Malvoideae</taxon>
        <taxon>Gossypium</taxon>
    </lineage>
</organism>
<proteinExistence type="predicted"/>